<comment type="caution">
    <text evidence="1">The sequence shown here is derived from an EMBL/GenBank/DDBJ whole genome shotgun (WGS) entry which is preliminary data.</text>
</comment>
<organism evidence="1 2">
    <name type="scientific">Skermanella stibiiresistens SB22</name>
    <dbReference type="NCBI Taxonomy" id="1385369"/>
    <lineage>
        <taxon>Bacteria</taxon>
        <taxon>Pseudomonadati</taxon>
        <taxon>Pseudomonadota</taxon>
        <taxon>Alphaproteobacteria</taxon>
        <taxon>Rhodospirillales</taxon>
        <taxon>Azospirillaceae</taxon>
        <taxon>Skermanella</taxon>
    </lineage>
</organism>
<sequence>MVEEAWAYWSVKRGRRRMPSRADFDPVEIPRLLSSTALVEVLRDPLDFRFRLLGTAIDKITTKNLRGVRFSELPFLHQGNKGWQDYEYVATTGRPLLTDRPYVGESKLVLRLTDSLFPLSNDGETVNMVWSFLDIWQLPPRERIWNGIAG</sequence>
<protein>
    <recommendedName>
        <fullName evidence="3">PAS domain-containing protein</fullName>
    </recommendedName>
</protein>
<dbReference type="Pfam" id="PF07310">
    <property type="entry name" value="PAS_5"/>
    <property type="match status" value="1"/>
</dbReference>
<dbReference type="Proteomes" id="UP000019486">
    <property type="component" value="Unassembled WGS sequence"/>
</dbReference>
<evidence type="ECO:0000313" key="1">
    <source>
        <dbReference type="EMBL" id="EWY38081.1"/>
    </source>
</evidence>
<dbReference type="STRING" id="1385369.N825_15285"/>
<gene>
    <name evidence="1" type="ORF">N825_15285</name>
</gene>
<dbReference type="InterPro" id="IPR009922">
    <property type="entry name" value="DUF1457"/>
</dbReference>
<dbReference type="AlphaFoldDB" id="W9GZR3"/>
<accession>W9GZR3</accession>
<reference evidence="1 2" key="1">
    <citation type="submission" date="2013-08" db="EMBL/GenBank/DDBJ databases">
        <title>The genome sequence of Skermanella stibiiresistens.</title>
        <authorList>
            <person name="Zhu W."/>
            <person name="Wang G."/>
        </authorList>
    </citation>
    <scope>NUCLEOTIDE SEQUENCE [LARGE SCALE GENOMIC DNA]</scope>
    <source>
        <strain evidence="1 2">SB22</strain>
    </source>
</reference>
<dbReference type="EMBL" id="AVFL01000021">
    <property type="protein sequence ID" value="EWY38081.1"/>
    <property type="molecule type" value="Genomic_DNA"/>
</dbReference>
<name>W9GZR3_9PROT</name>
<proteinExistence type="predicted"/>
<keyword evidence="2" id="KW-1185">Reference proteome</keyword>
<evidence type="ECO:0008006" key="3">
    <source>
        <dbReference type="Google" id="ProtNLM"/>
    </source>
</evidence>
<evidence type="ECO:0000313" key="2">
    <source>
        <dbReference type="Proteomes" id="UP000019486"/>
    </source>
</evidence>